<gene>
    <name evidence="1" type="ORF">DAY19_01675</name>
</gene>
<reference evidence="2" key="1">
    <citation type="journal article" date="2019" name="Int. J. Syst. Evol. Microbiol.">
        <title>Halobacteriovorax valvorus sp. nov., a novel prokaryotic predator isolated from coastal seawater of China.</title>
        <authorList>
            <person name="Chen M.-X."/>
        </authorList>
    </citation>
    <scope>NUCLEOTIDE SEQUENCE [LARGE SCALE GENOMIC DNA]</scope>
    <source>
        <strain evidence="2">BL9</strain>
    </source>
</reference>
<dbReference type="EMBL" id="QDKL01000001">
    <property type="protein sequence ID" value="RZF22505.1"/>
    <property type="molecule type" value="Genomic_DNA"/>
</dbReference>
<sequence>MHNEFDFLTQETFNLNTQDEILADDDFRNEFLFGHSSEQINKEVQKQDYPQTCGLVFNIVKSSSTFSLRGVITDNISDTFEAALIGDTATLKALRIDQDEVSKSLYYEVDNLDLAQVIFDQVFNKRFPLEEDLICNISDPGFSWWYQRSDDAIRINFKSHKLEGNGQRLKLGPIGDVCIASILFSRLEKYLESKMSFLEYNVSEKHFIIKPKDRFHRVFDELSALFEEGELDSDAHILKGLDGTLNLYLKELATIRKFWLRVESLNTDQGFNLLS</sequence>
<dbReference type="Proteomes" id="UP000443582">
    <property type="component" value="Unassembled WGS sequence"/>
</dbReference>
<accession>A0ABY0IJ53</accession>
<organism evidence="1 2">
    <name type="scientific">Halobacteriovorax vibrionivorans</name>
    <dbReference type="NCBI Taxonomy" id="2152716"/>
    <lineage>
        <taxon>Bacteria</taxon>
        <taxon>Pseudomonadati</taxon>
        <taxon>Bdellovibrionota</taxon>
        <taxon>Bacteriovoracia</taxon>
        <taxon>Bacteriovoracales</taxon>
        <taxon>Halobacteriovoraceae</taxon>
        <taxon>Halobacteriovorax</taxon>
    </lineage>
</organism>
<keyword evidence="2" id="KW-1185">Reference proteome</keyword>
<dbReference type="RefSeq" id="WP_114705450.1">
    <property type="nucleotide sequence ID" value="NZ_QDKL01000001.1"/>
</dbReference>
<protein>
    <submittedName>
        <fullName evidence="1">Uncharacterized protein</fullName>
    </submittedName>
</protein>
<comment type="caution">
    <text evidence="1">The sequence shown here is derived from an EMBL/GenBank/DDBJ whole genome shotgun (WGS) entry which is preliminary data.</text>
</comment>
<evidence type="ECO:0000313" key="1">
    <source>
        <dbReference type="EMBL" id="RZF22505.1"/>
    </source>
</evidence>
<evidence type="ECO:0000313" key="2">
    <source>
        <dbReference type="Proteomes" id="UP000443582"/>
    </source>
</evidence>
<proteinExistence type="predicted"/>
<name>A0ABY0IJ53_9BACT</name>